<dbReference type="InterPro" id="IPR001119">
    <property type="entry name" value="SLH_dom"/>
</dbReference>
<evidence type="ECO:0000256" key="1">
    <source>
        <dbReference type="SAM" id="Coils"/>
    </source>
</evidence>
<keyword evidence="2" id="KW-0732">Signal</keyword>
<accession>A0A3S0IJG5</accession>
<dbReference type="Proteomes" id="UP000277766">
    <property type="component" value="Unassembled WGS sequence"/>
</dbReference>
<feature type="coiled-coil region" evidence="1">
    <location>
        <begin position="100"/>
        <end position="127"/>
    </location>
</feature>
<sequence length="952" mass="99793">MKKSVLFLTAALSFGVASAQTQVTTTAVQAPTLTDVPAGHWAKDAVERLVGQGIILGYPDGTYRGTQNLTRYEAAMIIARLLDQVGSGEVDLGDLDDATMTSVRNAINELSAELAALDVRVSDLENSAVSREDFARLEGRVDAIAASDAGQVAEELAAVNEMATLLNQDVLELQDRVTAVDGELATFDERLGVVEDQVVENTTTIGAQGVRITDLENGRVRMTLGVSGGYGRLDRVTGDTDFDVDRVTEGSFAEKQYTGQTAATDTATTRVRGEDTNAFEDGLDAGITVGVKATNIDAGAGVVVEEAGVNFGFDPSFLQNSPALGESAGATNRFVAYLESAEATGRIGDDARFRAVAKAGNVPTRPDVVNPVGQLKDVPGYNEYLLPSGVNNGVTVGASLTDVPLDPTVFISTGFGNTPNLRGTYLAGRAEVKLGDNGDVGLSVVQNNATTVADAAKPGQNLTNNNPNGRTAFGVDARYSVPKAADNDEVLYGVKAVAVASMMDVFSARQANPELSLGELYEMGDRAAVIEAEANFFNVGARADFRAVTPGFGEVEVPAPTAENPNATRKVTGAANMDVSTTDAFEAGYSDEVGYGASLSTRVGAVELGAAGDTYTNFFDEGWNNRRATLGAHAGTNLGAFRVVGFGGYTTDARDNKDLTASSGFVAVDNDVVRYDVDQVASVRSTDRDRSNTIFAPAKVTDLYRYSSGAGVLVTHDGTATNALVPNLDLAAMGESFYDSGDTYGAGFAAYNLRATDRLTVSPFVGGSVYEQNAANRANAADNTQIKGGVNVSTERLTLPFQPQFRASLAGARYTTGAVGEASAQEGTELGAKAEVTLNEFFSPATKLSLGYGFHQANNIRDNVGSAAGLPNAGASSVSPSVADFRFGGQVAQPRAVANGNNTQTQGIYTQLAWNDALKFNYGVFRFDEDTTSADDAVNVAHGFKVTYGVRF</sequence>
<dbReference type="Pfam" id="PF00395">
    <property type="entry name" value="SLH"/>
    <property type="match status" value="1"/>
</dbReference>
<evidence type="ECO:0000259" key="3">
    <source>
        <dbReference type="PROSITE" id="PS51272"/>
    </source>
</evidence>
<dbReference type="PANTHER" id="PTHR43308:SF1">
    <property type="entry name" value="OUTER MEMBRANE PROTEIN ALPHA"/>
    <property type="match status" value="1"/>
</dbReference>
<evidence type="ECO:0000256" key="2">
    <source>
        <dbReference type="SAM" id="SignalP"/>
    </source>
</evidence>
<dbReference type="PANTHER" id="PTHR43308">
    <property type="entry name" value="OUTER MEMBRANE PROTEIN ALPHA-RELATED"/>
    <property type="match status" value="1"/>
</dbReference>
<dbReference type="EMBL" id="RXPE01000028">
    <property type="protein sequence ID" value="RTR25390.1"/>
    <property type="molecule type" value="Genomic_DNA"/>
</dbReference>
<name>A0A3S0IJG5_9DEIO</name>
<keyword evidence="1" id="KW-0175">Coiled coil</keyword>
<proteinExistence type="predicted"/>
<dbReference type="RefSeq" id="WP_126352795.1">
    <property type="nucleotide sequence ID" value="NZ_CP086380.1"/>
</dbReference>
<comment type="caution">
    <text evidence="4">The sequence shown here is derived from an EMBL/GenBank/DDBJ whole genome shotgun (WGS) entry which is preliminary data.</text>
</comment>
<feature type="domain" description="SLH" evidence="3">
    <location>
        <begin position="29"/>
        <end position="92"/>
    </location>
</feature>
<evidence type="ECO:0000313" key="5">
    <source>
        <dbReference type="Proteomes" id="UP000277766"/>
    </source>
</evidence>
<dbReference type="InterPro" id="IPR048736">
    <property type="entry name" value="SlpA_C"/>
</dbReference>
<evidence type="ECO:0000313" key="4">
    <source>
        <dbReference type="EMBL" id="RTR25390.1"/>
    </source>
</evidence>
<dbReference type="Pfam" id="PF21620">
    <property type="entry name" value="SlpA_C"/>
    <property type="match status" value="1"/>
</dbReference>
<reference evidence="4 5" key="1">
    <citation type="submission" date="2018-12" db="EMBL/GenBank/DDBJ databases">
        <title>Deinococcus radiophilus ATCC 27603 genome sequencing and assembly.</title>
        <authorList>
            <person name="Maclea K.S."/>
            <person name="Maynard C.R."/>
        </authorList>
    </citation>
    <scope>NUCLEOTIDE SEQUENCE [LARGE SCALE GENOMIC DNA]</scope>
    <source>
        <strain evidence="4 5">ATCC 27603</strain>
    </source>
</reference>
<organism evidence="4 5">
    <name type="scientific">Deinococcus radiophilus</name>
    <dbReference type="NCBI Taxonomy" id="32062"/>
    <lineage>
        <taxon>Bacteria</taxon>
        <taxon>Thermotogati</taxon>
        <taxon>Deinococcota</taxon>
        <taxon>Deinococci</taxon>
        <taxon>Deinococcales</taxon>
        <taxon>Deinococcaceae</taxon>
        <taxon>Deinococcus</taxon>
    </lineage>
</organism>
<protein>
    <recommendedName>
        <fullName evidence="3">SLH domain-containing protein</fullName>
    </recommendedName>
</protein>
<dbReference type="InterPro" id="IPR051465">
    <property type="entry name" value="Cell_Envelope_Struct_Comp"/>
</dbReference>
<feature type="chain" id="PRO_5018617175" description="SLH domain-containing protein" evidence="2">
    <location>
        <begin position="20"/>
        <end position="952"/>
    </location>
</feature>
<dbReference type="PROSITE" id="PS51272">
    <property type="entry name" value="SLH"/>
    <property type="match status" value="1"/>
</dbReference>
<keyword evidence="5" id="KW-1185">Reference proteome</keyword>
<gene>
    <name evidence="4" type="ORF">EJ104_10890</name>
</gene>
<dbReference type="OrthoDB" id="5845122at2"/>
<feature type="signal peptide" evidence="2">
    <location>
        <begin position="1"/>
        <end position="19"/>
    </location>
</feature>
<dbReference type="AlphaFoldDB" id="A0A3S0IJG5"/>